<comment type="similarity">
    <text evidence="1 15 16">Belongs to the ATPase B chain family.</text>
</comment>
<dbReference type="GO" id="GO:0005886">
    <property type="term" value="C:plasma membrane"/>
    <property type="evidence" value="ECO:0007669"/>
    <property type="project" value="UniProtKB-SubCell"/>
</dbReference>
<dbReference type="GO" id="GO:0045259">
    <property type="term" value="C:proton-transporting ATP synthase complex"/>
    <property type="evidence" value="ECO:0007669"/>
    <property type="project" value="UniProtKB-KW"/>
</dbReference>
<evidence type="ECO:0000256" key="15">
    <source>
        <dbReference type="HAMAP-Rule" id="MF_01398"/>
    </source>
</evidence>
<accession>A0A5C5XIR5</accession>
<keyword evidence="19" id="KW-0732">Signal</keyword>
<dbReference type="GO" id="GO:0012505">
    <property type="term" value="C:endomembrane system"/>
    <property type="evidence" value="ECO:0007669"/>
    <property type="project" value="UniProtKB-SubCell"/>
</dbReference>
<sequence length="232" mass="25700" precursor="true">MKLVSTFAVLAALFCLTSGSVSAYQPETAPADPHATSSPDDHESDHTGDDHEAHADHGHIGDPPVEPKAFEPKDWRLDLSIYSFVVFLLLLAALTKFAWGPIVTALDEREENIRKNIEDAEVARIRAEEMLAAHAAKLDSVQDEVREILAEARRDAEHTKSEIVASAQKEAEITKNRAIEEIDRARDQALDELFRTMSAQVTDATEHVIGRALSDDDRNRLIDESLAQLSKI</sequence>
<proteinExistence type="inferred from homology"/>
<dbReference type="CDD" id="cd06503">
    <property type="entry name" value="ATP-synt_Fo_b"/>
    <property type="match status" value="1"/>
</dbReference>
<keyword evidence="9 15" id="KW-0472">Membrane</keyword>
<evidence type="ECO:0000256" key="1">
    <source>
        <dbReference type="ARBA" id="ARBA00005513"/>
    </source>
</evidence>
<reference evidence="20 21" key="1">
    <citation type="submission" date="2019-02" db="EMBL/GenBank/DDBJ databases">
        <title>Deep-cultivation of Planctomycetes and their phenomic and genomic characterization uncovers novel biology.</title>
        <authorList>
            <person name="Wiegand S."/>
            <person name="Jogler M."/>
            <person name="Boedeker C."/>
            <person name="Pinto D."/>
            <person name="Vollmers J."/>
            <person name="Rivas-Marin E."/>
            <person name="Kohn T."/>
            <person name="Peeters S.H."/>
            <person name="Heuer A."/>
            <person name="Rast P."/>
            <person name="Oberbeckmann S."/>
            <person name="Bunk B."/>
            <person name="Jeske O."/>
            <person name="Meyerdierks A."/>
            <person name="Storesund J.E."/>
            <person name="Kallscheuer N."/>
            <person name="Luecker S."/>
            <person name="Lage O.M."/>
            <person name="Pohl T."/>
            <person name="Merkel B.J."/>
            <person name="Hornburger P."/>
            <person name="Mueller R.-W."/>
            <person name="Bruemmer F."/>
            <person name="Labrenz M."/>
            <person name="Spormann A.M."/>
            <person name="Op Den Camp H."/>
            <person name="Overmann J."/>
            <person name="Amann R."/>
            <person name="Jetten M.S.M."/>
            <person name="Mascher T."/>
            <person name="Medema M.H."/>
            <person name="Devos D.P."/>
            <person name="Kaster A.-K."/>
            <person name="Ovreas L."/>
            <person name="Rohde M."/>
            <person name="Galperin M.Y."/>
            <person name="Jogler C."/>
        </authorList>
    </citation>
    <scope>NUCLEOTIDE SEQUENCE [LARGE SCALE GENOMIC DNA]</scope>
    <source>
        <strain evidence="20 21">Pan54</strain>
    </source>
</reference>
<comment type="caution">
    <text evidence="20">The sequence shown here is derived from an EMBL/GenBank/DDBJ whole genome shotgun (WGS) entry which is preliminary data.</text>
</comment>
<name>A0A5C5XIR5_9PLAN</name>
<comment type="subcellular location">
    <subcellularLocation>
        <location evidence="15">Cell membrane</location>
        <topology evidence="15">Single-pass membrane protein</topology>
    </subcellularLocation>
    <subcellularLocation>
        <location evidence="14">Endomembrane system</location>
        <topology evidence="14">Single-pass membrane protein</topology>
    </subcellularLocation>
</comment>
<evidence type="ECO:0000256" key="7">
    <source>
        <dbReference type="ARBA" id="ARBA00022989"/>
    </source>
</evidence>
<comment type="subunit">
    <text evidence="15">F-type ATPases have 2 components, F(1) - the catalytic core - and F(0) - the membrane proton channel. F(1) has five subunits: alpha(3), beta(3), gamma(1), delta(1), epsilon(1). F(0) has three main subunits: a(1), b(2) and c(10-14). The alpha and beta chains form an alternating ring which encloses part of the gamma chain. F(1) is attached to F(0) by a central stalk formed by the gamma and epsilon chains, while a peripheral stalk is formed by the delta and b chains.</text>
</comment>
<evidence type="ECO:0000256" key="19">
    <source>
        <dbReference type="SAM" id="SignalP"/>
    </source>
</evidence>
<feature type="signal peptide" evidence="19">
    <location>
        <begin position="1"/>
        <end position="23"/>
    </location>
</feature>
<dbReference type="HAMAP" id="MF_01398">
    <property type="entry name" value="ATP_synth_b_bprime"/>
    <property type="match status" value="1"/>
</dbReference>
<evidence type="ECO:0000256" key="12">
    <source>
        <dbReference type="ARBA" id="ARBA00025614"/>
    </source>
</evidence>
<gene>
    <name evidence="20" type="primary">atpF_2</name>
    <name evidence="15" type="synonym">atpF</name>
    <name evidence="20" type="ORF">Pan54_38080</name>
</gene>
<keyword evidence="10 15" id="KW-0066">ATP synthesis</keyword>
<keyword evidence="5 15" id="KW-0812">Transmembrane</keyword>
<keyword evidence="4 15" id="KW-0138">CF(0)</keyword>
<dbReference type="Proteomes" id="UP000316095">
    <property type="component" value="Unassembled WGS sequence"/>
</dbReference>
<evidence type="ECO:0000256" key="3">
    <source>
        <dbReference type="ARBA" id="ARBA00022475"/>
    </source>
</evidence>
<keyword evidence="3 15" id="KW-1003">Cell membrane</keyword>
<keyword evidence="17" id="KW-0175">Coiled coil</keyword>
<evidence type="ECO:0000256" key="5">
    <source>
        <dbReference type="ARBA" id="ARBA00022692"/>
    </source>
</evidence>
<evidence type="ECO:0000256" key="8">
    <source>
        <dbReference type="ARBA" id="ARBA00023065"/>
    </source>
</evidence>
<dbReference type="Pfam" id="PF00430">
    <property type="entry name" value="ATP-synt_B"/>
    <property type="match status" value="1"/>
</dbReference>
<keyword evidence="8 15" id="KW-0406">Ion transport</keyword>
<dbReference type="InterPro" id="IPR050059">
    <property type="entry name" value="ATP_synthase_B_chain"/>
</dbReference>
<feature type="coiled-coil region" evidence="17">
    <location>
        <begin position="103"/>
        <end position="188"/>
    </location>
</feature>
<comment type="function">
    <text evidence="11 15">F(1)F(0) ATP synthase produces ATP from ADP in the presence of a proton or sodium gradient. F-type ATPases consist of two structural domains, F(1) containing the extramembraneous catalytic core and F(0) containing the membrane proton channel, linked together by a central stalk and a peripheral stalk. During catalysis, ATP synthesis in the catalytic domain of F(1) is coupled via a rotary mechanism of the central stalk subunits to proton translocation.</text>
</comment>
<feature type="region of interest" description="Disordered" evidence="18">
    <location>
        <begin position="25"/>
        <end position="67"/>
    </location>
</feature>
<dbReference type="InterPro" id="IPR002146">
    <property type="entry name" value="ATP_synth_b/b'su_bac/chlpt"/>
</dbReference>
<dbReference type="AlphaFoldDB" id="A0A5C5XIR5"/>
<evidence type="ECO:0000256" key="17">
    <source>
        <dbReference type="SAM" id="Coils"/>
    </source>
</evidence>
<feature type="compositionally biased region" description="Basic and acidic residues" evidence="18">
    <location>
        <begin position="39"/>
        <end position="60"/>
    </location>
</feature>
<keyword evidence="2 15" id="KW-0813">Transport</keyword>
<feature type="transmembrane region" description="Helical" evidence="15">
    <location>
        <begin position="79"/>
        <end position="99"/>
    </location>
</feature>
<comment type="function">
    <text evidence="12">Component of the F(0) channel, it forms part of the peripheral stalk, linking F(1) to F(0). The b'-subunit is a diverged and duplicated form of b found in plants and photosynthetic bacteria.</text>
</comment>
<dbReference type="GO" id="GO:0046961">
    <property type="term" value="F:proton-transporting ATPase activity, rotational mechanism"/>
    <property type="evidence" value="ECO:0007669"/>
    <property type="project" value="TreeGrafter"/>
</dbReference>
<evidence type="ECO:0000256" key="2">
    <source>
        <dbReference type="ARBA" id="ARBA00022448"/>
    </source>
</evidence>
<evidence type="ECO:0000256" key="10">
    <source>
        <dbReference type="ARBA" id="ARBA00023310"/>
    </source>
</evidence>
<evidence type="ECO:0000256" key="18">
    <source>
        <dbReference type="SAM" id="MobiDB-lite"/>
    </source>
</evidence>
<evidence type="ECO:0000313" key="20">
    <source>
        <dbReference type="EMBL" id="TWT63057.1"/>
    </source>
</evidence>
<comment type="subunit">
    <text evidence="13">F-type ATPases have 2 components, F(1) - the catalytic core - and F(0) - the membrane proton channel. F(1) has five subunits: alpha(3), beta(3), gamma(1), delta(1), epsilon(1). F(0) has four main subunits: a(1), b(2) and c(10-14). The alpha and beta chains form an alternating ring which encloses part of the gamma chain. F(1) is attached to F(0) by a central stalk formed by the gamma and epsilon chains, while a peripheral stalk is formed by the delta and b chains.</text>
</comment>
<dbReference type="EMBL" id="SJPG01000001">
    <property type="protein sequence ID" value="TWT63057.1"/>
    <property type="molecule type" value="Genomic_DNA"/>
</dbReference>
<dbReference type="NCBIfam" id="TIGR01144">
    <property type="entry name" value="ATP_synt_b"/>
    <property type="match status" value="1"/>
</dbReference>
<evidence type="ECO:0000256" key="11">
    <source>
        <dbReference type="ARBA" id="ARBA00025198"/>
    </source>
</evidence>
<evidence type="ECO:0000313" key="21">
    <source>
        <dbReference type="Proteomes" id="UP000316095"/>
    </source>
</evidence>
<feature type="chain" id="PRO_5022669090" description="ATP synthase subunit b" evidence="19">
    <location>
        <begin position="24"/>
        <end position="232"/>
    </location>
</feature>
<evidence type="ECO:0000256" key="14">
    <source>
        <dbReference type="ARBA" id="ARBA00037847"/>
    </source>
</evidence>
<evidence type="ECO:0000256" key="13">
    <source>
        <dbReference type="ARBA" id="ARBA00026054"/>
    </source>
</evidence>
<dbReference type="RefSeq" id="WP_165441843.1">
    <property type="nucleotide sequence ID" value="NZ_SJPG01000001.1"/>
</dbReference>
<evidence type="ECO:0000256" key="4">
    <source>
        <dbReference type="ARBA" id="ARBA00022547"/>
    </source>
</evidence>
<dbReference type="GO" id="GO:0046933">
    <property type="term" value="F:proton-transporting ATP synthase activity, rotational mechanism"/>
    <property type="evidence" value="ECO:0007669"/>
    <property type="project" value="UniProtKB-UniRule"/>
</dbReference>
<protein>
    <recommendedName>
        <fullName evidence="15">ATP synthase subunit b</fullName>
    </recommendedName>
    <alternativeName>
        <fullName evidence="15">ATP synthase F(0) sector subunit b</fullName>
    </alternativeName>
    <alternativeName>
        <fullName evidence="15">ATPase subunit I</fullName>
    </alternativeName>
    <alternativeName>
        <fullName evidence="15">F-type ATPase subunit b</fullName>
        <shortName evidence="15">F-ATPase subunit b</shortName>
    </alternativeName>
</protein>
<dbReference type="PANTHER" id="PTHR33445:SF1">
    <property type="entry name" value="ATP SYNTHASE SUBUNIT B"/>
    <property type="match status" value="1"/>
</dbReference>
<organism evidence="20 21">
    <name type="scientific">Rubinisphaera italica</name>
    <dbReference type="NCBI Taxonomy" id="2527969"/>
    <lineage>
        <taxon>Bacteria</taxon>
        <taxon>Pseudomonadati</taxon>
        <taxon>Planctomycetota</taxon>
        <taxon>Planctomycetia</taxon>
        <taxon>Planctomycetales</taxon>
        <taxon>Planctomycetaceae</taxon>
        <taxon>Rubinisphaera</taxon>
    </lineage>
</organism>
<keyword evidence="6 15" id="KW-0375">Hydrogen ion transport</keyword>
<evidence type="ECO:0000256" key="6">
    <source>
        <dbReference type="ARBA" id="ARBA00022781"/>
    </source>
</evidence>
<keyword evidence="7 15" id="KW-1133">Transmembrane helix</keyword>
<evidence type="ECO:0000256" key="9">
    <source>
        <dbReference type="ARBA" id="ARBA00023136"/>
    </source>
</evidence>
<dbReference type="InterPro" id="IPR005864">
    <property type="entry name" value="ATP_synth_F0_bsu_bac"/>
</dbReference>
<evidence type="ECO:0000256" key="16">
    <source>
        <dbReference type="RuleBase" id="RU003848"/>
    </source>
</evidence>
<dbReference type="PANTHER" id="PTHR33445">
    <property type="entry name" value="ATP SYNTHASE SUBUNIT B', CHLOROPLASTIC"/>
    <property type="match status" value="1"/>
</dbReference>
<keyword evidence="21" id="KW-1185">Reference proteome</keyword>